<feature type="compositionally biased region" description="Basic and acidic residues" evidence="1">
    <location>
        <begin position="180"/>
        <end position="191"/>
    </location>
</feature>
<evidence type="ECO:0000256" key="1">
    <source>
        <dbReference type="SAM" id="MobiDB-lite"/>
    </source>
</evidence>
<evidence type="ECO:0000313" key="2">
    <source>
        <dbReference type="EMBL" id="KAK9801424.1"/>
    </source>
</evidence>
<proteinExistence type="predicted"/>
<dbReference type="AlphaFoldDB" id="A0AAW1NY43"/>
<protein>
    <recommendedName>
        <fullName evidence="4">C2 domain-containing protein</fullName>
    </recommendedName>
</protein>
<keyword evidence="3" id="KW-1185">Reference proteome</keyword>
<reference evidence="2 3" key="1">
    <citation type="journal article" date="2024" name="Nat. Commun.">
        <title>Phylogenomics reveals the evolutionary origins of lichenization in chlorophyte algae.</title>
        <authorList>
            <person name="Puginier C."/>
            <person name="Libourel C."/>
            <person name="Otte J."/>
            <person name="Skaloud P."/>
            <person name="Haon M."/>
            <person name="Grisel S."/>
            <person name="Petersen M."/>
            <person name="Berrin J.G."/>
            <person name="Delaux P.M."/>
            <person name="Dal Grande F."/>
            <person name="Keller J."/>
        </authorList>
    </citation>
    <scope>NUCLEOTIDE SEQUENCE [LARGE SCALE GENOMIC DNA]</scope>
    <source>
        <strain evidence="2 3">SAG 2036</strain>
    </source>
</reference>
<dbReference type="Proteomes" id="UP001465755">
    <property type="component" value="Unassembled WGS sequence"/>
</dbReference>
<gene>
    <name evidence="2" type="ORF">WJX73_010718</name>
</gene>
<accession>A0AAW1NY43</accession>
<comment type="caution">
    <text evidence="2">The sequence shown here is derived from an EMBL/GenBank/DDBJ whole genome shotgun (WGS) entry which is preliminary data.</text>
</comment>
<feature type="compositionally biased region" description="Gly residues" evidence="1">
    <location>
        <begin position="197"/>
        <end position="209"/>
    </location>
</feature>
<dbReference type="EMBL" id="JALJOQ010000076">
    <property type="protein sequence ID" value="KAK9801424.1"/>
    <property type="molecule type" value="Genomic_DNA"/>
</dbReference>
<feature type="region of interest" description="Disordered" evidence="1">
    <location>
        <begin position="165"/>
        <end position="220"/>
    </location>
</feature>
<evidence type="ECO:0008006" key="4">
    <source>
        <dbReference type="Google" id="ProtNLM"/>
    </source>
</evidence>
<evidence type="ECO:0000313" key="3">
    <source>
        <dbReference type="Proteomes" id="UP001465755"/>
    </source>
</evidence>
<organism evidence="2 3">
    <name type="scientific">Symbiochloris irregularis</name>
    <dbReference type="NCBI Taxonomy" id="706552"/>
    <lineage>
        <taxon>Eukaryota</taxon>
        <taxon>Viridiplantae</taxon>
        <taxon>Chlorophyta</taxon>
        <taxon>core chlorophytes</taxon>
        <taxon>Trebouxiophyceae</taxon>
        <taxon>Trebouxiales</taxon>
        <taxon>Trebouxiaceae</taxon>
        <taxon>Symbiochloris</taxon>
    </lineage>
</organism>
<name>A0AAW1NY43_9CHLO</name>
<sequence length="250" mass="26204">MATPARGQLLLKIIDASGEGKDKGNLWESNFSQGFVKVEIRGGSRTVKAQSTQKRVEGTALRWDEDLSLNVLEDAKELRLMLCRERKSQSTGKISAVVMAACGIYVREILENVPIDKHFELFKPQSGAAGGSIHIHAEYRLSETPENGHHNYGGLATVPSGYISDEVGSPATPAGTSRTRFADSEPVHESEAEGVGAEAGAGAGAGAGSGADTNGEGGGRRKGRFPFKLLLLAGLASAAGFAAKAAAQKR</sequence>